<feature type="binding site" evidence="8">
    <location>
        <position position="72"/>
    </location>
    <ligand>
        <name>shikimate</name>
        <dbReference type="ChEBI" id="CHEBI:36208"/>
    </ligand>
</feature>
<dbReference type="GO" id="GO:0004764">
    <property type="term" value="F:shikimate 3-dehydrogenase (NADP+) activity"/>
    <property type="evidence" value="ECO:0007669"/>
    <property type="project" value="UniProtKB-UniRule"/>
</dbReference>
<evidence type="ECO:0000259" key="10">
    <source>
        <dbReference type="Pfam" id="PF08501"/>
    </source>
</evidence>
<dbReference type="Gene3D" id="3.40.50.720">
    <property type="entry name" value="NAD(P)-binding Rossmann-like Domain"/>
    <property type="match status" value="1"/>
</dbReference>
<dbReference type="InterPro" id="IPR011342">
    <property type="entry name" value="Shikimate_DH"/>
</dbReference>
<dbReference type="GO" id="GO:0008652">
    <property type="term" value="P:amino acid biosynthetic process"/>
    <property type="evidence" value="ECO:0007669"/>
    <property type="project" value="UniProtKB-KW"/>
</dbReference>
<accession>A0A212KB65</accession>
<keyword evidence="3 8" id="KW-0028">Amino-acid biosynthesis</keyword>
<evidence type="ECO:0000256" key="5">
    <source>
        <dbReference type="ARBA" id="ARBA00023002"/>
    </source>
</evidence>
<dbReference type="EC" id="1.1.1.25" evidence="2 8"/>
<evidence type="ECO:0000256" key="4">
    <source>
        <dbReference type="ARBA" id="ARBA00022857"/>
    </source>
</evidence>
<feature type="active site" description="Proton acceptor" evidence="8">
    <location>
        <position position="76"/>
    </location>
</feature>
<dbReference type="PANTHER" id="PTHR21089">
    <property type="entry name" value="SHIKIMATE DEHYDROGENASE"/>
    <property type="match status" value="1"/>
</dbReference>
<evidence type="ECO:0000256" key="1">
    <source>
        <dbReference type="ARBA" id="ARBA00004871"/>
    </source>
</evidence>
<dbReference type="PANTHER" id="PTHR21089:SF1">
    <property type="entry name" value="BIFUNCTIONAL 3-DEHYDROQUINATE DEHYDRATASE_SHIKIMATE DEHYDROGENASE, CHLOROPLASTIC"/>
    <property type="match status" value="1"/>
</dbReference>
<dbReference type="EMBL" id="FLUO01000001">
    <property type="protein sequence ID" value="SBW08941.1"/>
    <property type="molecule type" value="Genomic_DNA"/>
</dbReference>
<proteinExistence type="inferred from homology"/>
<evidence type="ECO:0000259" key="11">
    <source>
        <dbReference type="Pfam" id="PF18317"/>
    </source>
</evidence>
<feature type="binding site" evidence="8">
    <location>
        <position position="97"/>
    </location>
    <ligand>
        <name>shikimate</name>
        <dbReference type="ChEBI" id="CHEBI:36208"/>
    </ligand>
</feature>
<comment type="pathway">
    <text evidence="1 8">Metabolic intermediate biosynthesis; chorismate biosynthesis; chorismate from D-erythrose 4-phosphate and phosphoenolpyruvate: step 4/7.</text>
</comment>
<evidence type="ECO:0000313" key="12">
    <source>
        <dbReference type="EMBL" id="SBW08941.1"/>
    </source>
</evidence>
<dbReference type="GO" id="GO:0005829">
    <property type="term" value="C:cytosol"/>
    <property type="evidence" value="ECO:0007669"/>
    <property type="project" value="TreeGrafter"/>
</dbReference>
<feature type="binding site" evidence="8">
    <location>
        <position position="113"/>
    </location>
    <ligand>
        <name>shikimate</name>
        <dbReference type="ChEBI" id="CHEBI:36208"/>
    </ligand>
</feature>
<comment type="subunit">
    <text evidence="8">Homodimer.</text>
</comment>
<sequence>MTETVLAHTGRTRLAGILGWPVAFSQSPRLHAYWLAKHGVDGAYVPLPVEPGRLADAVRGLAALGFRGGNVTKPHKEAVIPLLDAITPTAAAIGAVNTLIVGDDGCITGTNSDAPGFLANLRACAPQWRHDRPAAVLGAGGGARAVCAALLEGGVPEVRLFNRTVEKAQALADHFRAHHAAPVRALPFTAEAWRAEAAEAGVAVNTTSLGMTGQPPLHLDLAALADDAVVADIVYSPLETPFLAAGAARGLACVDGLGMLLHQGGIGFEAWFGVRPEVDDALRAYVLEAIRS</sequence>
<comment type="catalytic activity">
    <reaction evidence="7 8">
        <text>shikimate + NADP(+) = 3-dehydroshikimate + NADPH + H(+)</text>
        <dbReference type="Rhea" id="RHEA:17737"/>
        <dbReference type="ChEBI" id="CHEBI:15378"/>
        <dbReference type="ChEBI" id="CHEBI:16630"/>
        <dbReference type="ChEBI" id="CHEBI:36208"/>
        <dbReference type="ChEBI" id="CHEBI:57783"/>
        <dbReference type="ChEBI" id="CHEBI:58349"/>
        <dbReference type="EC" id="1.1.1.25"/>
    </reaction>
</comment>
<feature type="binding site" evidence="8">
    <location>
        <begin position="162"/>
        <end position="167"/>
    </location>
    <ligand>
        <name>NADP(+)</name>
        <dbReference type="ChEBI" id="CHEBI:58349"/>
    </ligand>
</feature>
<dbReference type="GO" id="GO:0009073">
    <property type="term" value="P:aromatic amino acid family biosynthetic process"/>
    <property type="evidence" value="ECO:0007669"/>
    <property type="project" value="UniProtKB-KW"/>
</dbReference>
<evidence type="ECO:0000256" key="7">
    <source>
        <dbReference type="ARBA" id="ARBA00049442"/>
    </source>
</evidence>
<feature type="binding site" evidence="8">
    <location>
        <begin position="25"/>
        <end position="27"/>
    </location>
    <ligand>
        <name>shikimate</name>
        <dbReference type="ChEBI" id="CHEBI:36208"/>
    </ligand>
</feature>
<comment type="function">
    <text evidence="8">Involved in the biosynthesis of the chorismate, which leads to the biosynthesis of aromatic amino acids. Catalyzes the reversible NADPH linked reduction of 3-dehydroshikimate (DHSA) to yield shikimate (SA).</text>
</comment>
<evidence type="ECO:0000256" key="8">
    <source>
        <dbReference type="HAMAP-Rule" id="MF_00222"/>
    </source>
</evidence>
<dbReference type="InterPro" id="IPR013708">
    <property type="entry name" value="Shikimate_DH-bd_N"/>
</dbReference>
<dbReference type="NCBIfam" id="NF001312">
    <property type="entry name" value="PRK00258.1-4"/>
    <property type="match status" value="1"/>
</dbReference>
<organism evidence="12">
    <name type="scientific">uncultured Alphaproteobacteria bacterium</name>
    <dbReference type="NCBI Taxonomy" id="91750"/>
    <lineage>
        <taxon>Bacteria</taxon>
        <taxon>Pseudomonadati</taxon>
        <taxon>Pseudomonadota</taxon>
        <taxon>Alphaproteobacteria</taxon>
        <taxon>environmental samples</taxon>
    </lineage>
</organism>
<evidence type="ECO:0000256" key="2">
    <source>
        <dbReference type="ARBA" id="ARBA00012962"/>
    </source>
</evidence>
<keyword evidence="5 8" id="KW-0560">Oxidoreductase</keyword>
<dbReference type="InterPro" id="IPR036291">
    <property type="entry name" value="NAD(P)-bd_dom_sf"/>
</dbReference>
<feature type="binding site" evidence="8">
    <location>
        <position position="235"/>
    </location>
    <ligand>
        <name>shikimate</name>
        <dbReference type="ChEBI" id="CHEBI:36208"/>
    </ligand>
</feature>
<feature type="domain" description="Quinate/shikimate 5-dehydrogenase/glutamyl-tRNA reductase" evidence="9">
    <location>
        <begin position="132"/>
        <end position="180"/>
    </location>
</feature>
<feature type="binding site" evidence="8">
    <location>
        <position position="263"/>
    </location>
    <ligand>
        <name>shikimate</name>
        <dbReference type="ChEBI" id="CHEBI:36208"/>
    </ligand>
</feature>
<dbReference type="Gene3D" id="3.40.50.10860">
    <property type="entry name" value="Leucine Dehydrogenase, chain A, domain 1"/>
    <property type="match status" value="1"/>
</dbReference>
<evidence type="ECO:0000259" key="9">
    <source>
        <dbReference type="Pfam" id="PF01488"/>
    </source>
</evidence>
<keyword evidence="4 8" id="KW-0521">NADP</keyword>
<dbReference type="NCBIfam" id="TIGR00507">
    <property type="entry name" value="aroE"/>
    <property type="match status" value="1"/>
</dbReference>
<comment type="similarity">
    <text evidence="8">Belongs to the shikimate dehydrogenase family.</text>
</comment>
<dbReference type="GO" id="GO:0019632">
    <property type="term" value="P:shikimate metabolic process"/>
    <property type="evidence" value="ECO:0007669"/>
    <property type="project" value="InterPro"/>
</dbReference>
<feature type="binding site" evidence="8">
    <location>
        <position position="233"/>
    </location>
    <ligand>
        <name>NADP(+)</name>
        <dbReference type="ChEBI" id="CHEBI:58349"/>
    </ligand>
</feature>
<dbReference type="InterPro" id="IPR046346">
    <property type="entry name" value="Aminoacid_DH-like_N_sf"/>
</dbReference>
<dbReference type="SUPFAM" id="SSF51735">
    <property type="entry name" value="NAD(P)-binding Rossmann-fold domains"/>
    <property type="match status" value="1"/>
</dbReference>
<dbReference type="SUPFAM" id="SSF53223">
    <property type="entry name" value="Aminoacid dehydrogenase-like, N-terminal domain"/>
    <property type="match status" value="1"/>
</dbReference>
<dbReference type="GO" id="GO:0009423">
    <property type="term" value="P:chorismate biosynthetic process"/>
    <property type="evidence" value="ECO:0007669"/>
    <property type="project" value="UniProtKB-UniRule"/>
</dbReference>
<dbReference type="GO" id="GO:0050661">
    <property type="term" value="F:NADP binding"/>
    <property type="evidence" value="ECO:0007669"/>
    <property type="project" value="InterPro"/>
</dbReference>
<dbReference type="Pfam" id="PF18317">
    <property type="entry name" value="SDH_C"/>
    <property type="match status" value="1"/>
</dbReference>
<dbReference type="InterPro" id="IPR041121">
    <property type="entry name" value="SDH_C"/>
</dbReference>
<evidence type="ECO:0000256" key="3">
    <source>
        <dbReference type="ARBA" id="ARBA00022605"/>
    </source>
</evidence>
<feature type="domain" description="SDH C-terminal" evidence="11">
    <location>
        <begin position="256"/>
        <end position="281"/>
    </location>
</feature>
<dbReference type="Pfam" id="PF08501">
    <property type="entry name" value="Shikimate_dh_N"/>
    <property type="match status" value="1"/>
</dbReference>
<protein>
    <recommendedName>
        <fullName evidence="2 8">Shikimate dehydrogenase (NADP(+))</fullName>
        <shortName evidence="8">SDH</shortName>
        <ecNumber evidence="2 8">1.1.1.25</ecNumber>
    </recommendedName>
</protein>
<name>A0A212KB65_9PROT</name>
<dbReference type="AlphaFoldDB" id="A0A212KB65"/>
<feature type="binding site" evidence="8">
    <location>
        <position position="256"/>
    </location>
    <ligand>
        <name>NADP(+)</name>
        <dbReference type="ChEBI" id="CHEBI:58349"/>
    </ligand>
</feature>
<dbReference type="UniPathway" id="UPA00053">
    <property type="reaction ID" value="UER00087"/>
</dbReference>
<dbReference type="InterPro" id="IPR022893">
    <property type="entry name" value="Shikimate_DH_fam"/>
</dbReference>
<comment type="caution">
    <text evidence="8">Lacks conserved residue(s) required for the propagation of feature annotation.</text>
</comment>
<keyword evidence="6 8" id="KW-0057">Aromatic amino acid biosynthesis</keyword>
<evidence type="ECO:0000256" key="6">
    <source>
        <dbReference type="ARBA" id="ARBA00023141"/>
    </source>
</evidence>
<dbReference type="Pfam" id="PF01488">
    <property type="entry name" value="Shikimate_DH"/>
    <property type="match status" value="1"/>
</dbReference>
<gene>
    <name evidence="8 12" type="primary">aroE</name>
    <name evidence="12" type="ORF">KL86APRO_12485</name>
</gene>
<dbReference type="InterPro" id="IPR006151">
    <property type="entry name" value="Shikm_DH/Glu-tRNA_Rdtase"/>
</dbReference>
<feature type="domain" description="Shikimate dehydrogenase substrate binding N-terminal" evidence="10">
    <location>
        <begin position="17"/>
        <end position="99"/>
    </location>
</feature>
<reference evidence="12" key="1">
    <citation type="submission" date="2016-04" db="EMBL/GenBank/DDBJ databases">
        <authorList>
            <person name="Evans L.H."/>
            <person name="Alamgir A."/>
            <person name="Owens N."/>
            <person name="Weber N.D."/>
            <person name="Virtaneva K."/>
            <person name="Barbian K."/>
            <person name="Babar A."/>
            <person name="Rosenke K."/>
        </authorList>
    </citation>
    <scope>NUCLEOTIDE SEQUENCE</scope>
    <source>
        <strain evidence="12">86</strain>
    </source>
</reference>
<dbReference type="HAMAP" id="MF_00222">
    <property type="entry name" value="Shikimate_DH_AroE"/>
    <property type="match status" value="1"/>
</dbReference>